<evidence type="ECO:0000256" key="19">
    <source>
        <dbReference type="SAM" id="Phobius"/>
    </source>
</evidence>
<dbReference type="GO" id="GO:0016024">
    <property type="term" value="P:CDP-diacylglycerol biosynthetic process"/>
    <property type="evidence" value="ECO:0007669"/>
    <property type="project" value="TreeGrafter"/>
</dbReference>
<evidence type="ECO:0000256" key="16">
    <source>
        <dbReference type="ARBA" id="ARBA00023209"/>
    </source>
</evidence>
<comment type="subcellular location">
    <subcellularLocation>
        <location evidence="2">Cell membrane</location>
        <topology evidence="2">Multi-pass membrane protein</topology>
    </subcellularLocation>
</comment>
<keyword evidence="9" id="KW-0444">Lipid biosynthesis</keyword>
<evidence type="ECO:0000256" key="18">
    <source>
        <dbReference type="RuleBase" id="RU003938"/>
    </source>
</evidence>
<evidence type="ECO:0000256" key="10">
    <source>
        <dbReference type="ARBA" id="ARBA00022679"/>
    </source>
</evidence>
<reference evidence="20 22" key="2">
    <citation type="submission" date="2018-07" db="EMBL/GenBank/DDBJ databases">
        <title>Complete genome of the Arcobacter bivalviorum type strain LMG 26154.</title>
        <authorList>
            <person name="Miller W.G."/>
            <person name="Yee E."/>
            <person name="Bono J.L."/>
        </authorList>
    </citation>
    <scope>NUCLEOTIDE SEQUENCE [LARGE SCALE GENOMIC DNA]</scope>
    <source>
        <strain evidence="20 22">LMG 26154</strain>
    </source>
</reference>
<comment type="pathway">
    <text evidence="3 18">Phospholipid metabolism; CDP-diacylglycerol biosynthesis; CDP-diacylglycerol from sn-glycerol 3-phosphate: step 3/3.</text>
</comment>
<name>A0AAX2A6K7_9BACT</name>
<comment type="pathway">
    <text evidence="4">Lipid metabolism.</text>
</comment>
<feature type="transmembrane region" description="Helical" evidence="19">
    <location>
        <begin position="190"/>
        <end position="209"/>
    </location>
</feature>
<evidence type="ECO:0000256" key="6">
    <source>
        <dbReference type="ARBA" id="ARBA00012487"/>
    </source>
</evidence>
<dbReference type="PROSITE" id="PS01315">
    <property type="entry name" value="CDS"/>
    <property type="match status" value="1"/>
</dbReference>
<keyword evidence="13 19" id="KW-1133">Transmembrane helix</keyword>
<evidence type="ECO:0000256" key="14">
    <source>
        <dbReference type="ARBA" id="ARBA00023098"/>
    </source>
</evidence>
<dbReference type="PANTHER" id="PTHR46382:SF1">
    <property type="entry name" value="PHOSPHATIDATE CYTIDYLYLTRANSFERASE"/>
    <property type="match status" value="1"/>
</dbReference>
<evidence type="ECO:0000256" key="17">
    <source>
        <dbReference type="ARBA" id="ARBA00023264"/>
    </source>
</evidence>
<evidence type="ECO:0000313" key="21">
    <source>
        <dbReference type="EMBL" id="RXK09534.1"/>
    </source>
</evidence>
<evidence type="ECO:0000256" key="7">
    <source>
        <dbReference type="ARBA" id="ARBA00019373"/>
    </source>
</evidence>
<organism evidence="21 23">
    <name type="scientific">Halarcobacter bivalviorum</name>
    <dbReference type="NCBI Taxonomy" id="663364"/>
    <lineage>
        <taxon>Bacteria</taxon>
        <taxon>Pseudomonadati</taxon>
        <taxon>Campylobacterota</taxon>
        <taxon>Epsilonproteobacteria</taxon>
        <taxon>Campylobacterales</taxon>
        <taxon>Arcobacteraceae</taxon>
        <taxon>Halarcobacter</taxon>
    </lineage>
</organism>
<feature type="transmembrane region" description="Helical" evidence="19">
    <location>
        <begin position="104"/>
        <end position="123"/>
    </location>
</feature>
<keyword evidence="23" id="KW-1185">Reference proteome</keyword>
<evidence type="ECO:0000256" key="8">
    <source>
        <dbReference type="ARBA" id="ARBA00022475"/>
    </source>
</evidence>
<evidence type="ECO:0000256" key="3">
    <source>
        <dbReference type="ARBA" id="ARBA00005119"/>
    </source>
</evidence>
<dbReference type="AlphaFoldDB" id="A0AAX2A6K7"/>
<evidence type="ECO:0000256" key="13">
    <source>
        <dbReference type="ARBA" id="ARBA00022989"/>
    </source>
</evidence>
<feature type="transmembrane region" description="Helical" evidence="19">
    <location>
        <begin position="167"/>
        <end position="184"/>
    </location>
</feature>
<keyword evidence="11 18" id="KW-0812">Transmembrane</keyword>
<sequence length="254" mass="28111">MALNEIIKSSNTRIKTGIALIIAVLVIGYIDSFFIMWLLFGILLVVSINESMKLYKMQSDSIYFYTGIIWFLAYFYPYPEDLVFLLALLYASLIAYKKEIDRKLFLPLLYPTASFLFLLALYSEYGVMSLLWLLVIVAGADIGAYFVGRSMGKTKFCETSPNKTVEGVIGGVIVATLFGLIFSLENVSTFGAIVISIVVALASVFGDLFESYLKRLADVKDSGDILPGHGGILDRTDGYLFGGVVMLMILRAVI</sequence>
<comment type="catalytic activity">
    <reaction evidence="1 18">
        <text>a 1,2-diacyl-sn-glycero-3-phosphate + CTP + H(+) = a CDP-1,2-diacyl-sn-glycerol + diphosphate</text>
        <dbReference type="Rhea" id="RHEA:16229"/>
        <dbReference type="ChEBI" id="CHEBI:15378"/>
        <dbReference type="ChEBI" id="CHEBI:33019"/>
        <dbReference type="ChEBI" id="CHEBI:37563"/>
        <dbReference type="ChEBI" id="CHEBI:58332"/>
        <dbReference type="ChEBI" id="CHEBI:58608"/>
        <dbReference type="EC" id="2.7.7.41"/>
    </reaction>
</comment>
<keyword evidence="10 18" id="KW-0808">Transferase</keyword>
<dbReference type="Proteomes" id="UP000253850">
    <property type="component" value="Chromosome"/>
</dbReference>
<dbReference type="EMBL" id="CP031217">
    <property type="protein sequence ID" value="AXH11265.1"/>
    <property type="molecule type" value="Genomic_DNA"/>
</dbReference>
<dbReference type="GO" id="GO:0005886">
    <property type="term" value="C:plasma membrane"/>
    <property type="evidence" value="ECO:0007669"/>
    <property type="project" value="UniProtKB-SubCell"/>
</dbReference>
<keyword evidence="15 19" id="KW-0472">Membrane</keyword>
<reference evidence="21 23" key="1">
    <citation type="submission" date="2017-10" db="EMBL/GenBank/DDBJ databases">
        <title>Genomics of the genus Arcobacter.</title>
        <authorList>
            <person name="Perez-Cataluna A."/>
            <person name="Figueras M.J."/>
        </authorList>
    </citation>
    <scope>NUCLEOTIDE SEQUENCE [LARGE SCALE GENOMIC DNA]</scope>
    <source>
        <strain evidence="21 23">CECT 7835</strain>
    </source>
</reference>
<accession>A0AAX2A6K7</accession>
<dbReference type="RefSeq" id="WP_114838150.1">
    <property type="nucleotide sequence ID" value="NZ_CP031217.1"/>
</dbReference>
<keyword evidence="17" id="KW-1208">Phospholipid metabolism</keyword>
<evidence type="ECO:0000256" key="5">
    <source>
        <dbReference type="ARBA" id="ARBA00010185"/>
    </source>
</evidence>
<dbReference type="EC" id="2.7.7.41" evidence="6 18"/>
<dbReference type="KEGG" id="hbv:ABIV_0226"/>
<dbReference type="Pfam" id="PF01148">
    <property type="entry name" value="CTP_transf_1"/>
    <property type="match status" value="1"/>
</dbReference>
<keyword evidence="8" id="KW-1003">Cell membrane</keyword>
<keyword evidence="14" id="KW-0443">Lipid metabolism</keyword>
<feature type="transmembrane region" description="Helical" evidence="19">
    <location>
        <begin position="129"/>
        <end position="147"/>
    </location>
</feature>
<gene>
    <name evidence="20" type="primary">cdsA</name>
    <name evidence="20" type="ORF">ABIV_0226</name>
    <name evidence="21" type="ORF">CRV05_09500</name>
</gene>
<evidence type="ECO:0000256" key="12">
    <source>
        <dbReference type="ARBA" id="ARBA00022695"/>
    </source>
</evidence>
<evidence type="ECO:0000313" key="22">
    <source>
        <dbReference type="Proteomes" id="UP000253850"/>
    </source>
</evidence>
<evidence type="ECO:0000256" key="9">
    <source>
        <dbReference type="ARBA" id="ARBA00022516"/>
    </source>
</evidence>
<evidence type="ECO:0000256" key="1">
    <source>
        <dbReference type="ARBA" id="ARBA00001698"/>
    </source>
</evidence>
<proteinExistence type="inferred from homology"/>
<protein>
    <recommendedName>
        <fullName evidence="7 18">Phosphatidate cytidylyltransferase</fullName>
        <ecNumber evidence="6 18">2.7.7.41</ecNumber>
    </recommendedName>
</protein>
<dbReference type="EMBL" id="PDKM01000005">
    <property type="protein sequence ID" value="RXK09534.1"/>
    <property type="molecule type" value="Genomic_DNA"/>
</dbReference>
<dbReference type="InterPro" id="IPR000374">
    <property type="entry name" value="PC_trans"/>
</dbReference>
<dbReference type="Proteomes" id="UP000289193">
    <property type="component" value="Unassembled WGS sequence"/>
</dbReference>
<feature type="transmembrane region" description="Helical" evidence="19">
    <location>
        <begin position="18"/>
        <end position="48"/>
    </location>
</feature>
<evidence type="ECO:0000256" key="11">
    <source>
        <dbReference type="ARBA" id="ARBA00022692"/>
    </source>
</evidence>
<evidence type="ECO:0000256" key="4">
    <source>
        <dbReference type="ARBA" id="ARBA00005189"/>
    </source>
</evidence>
<evidence type="ECO:0000256" key="15">
    <source>
        <dbReference type="ARBA" id="ARBA00023136"/>
    </source>
</evidence>
<keyword evidence="16" id="KW-0594">Phospholipid biosynthesis</keyword>
<evidence type="ECO:0000313" key="23">
    <source>
        <dbReference type="Proteomes" id="UP000289193"/>
    </source>
</evidence>
<evidence type="ECO:0000313" key="20">
    <source>
        <dbReference type="EMBL" id="AXH11265.1"/>
    </source>
</evidence>
<feature type="transmembrane region" description="Helical" evidence="19">
    <location>
        <begin position="60"/>
        <end position="76"/>
    </location>
</feature>
<dbReference type="GO" id="GO:0004605">
    <property type="term" value="F:phosphatidate cytidylyltransferase activity"/>
    <property type="evidence" value="ECO:0007669"/>
    <property type="project" value="UniProtKB-EC"/>
</dbReference>
<keyword evidence="12 18" id="KW-0548">Nucleotidyltransferase</keyword>
<dbReference type="PANTHER" id="PTHR46382">
    <property type="entry name" value="PHOSPHATIDATE CYTIDYLYLTRANSFERASE"/>
    <property type="match status" value="1"/>
</dbReference>
<comment type="similarity">
    <text evidence="5 18">Belongs to the CDS family.</text>
</comment>
<evidence type="ECO:0000256" key="2">
    <source>
        <dbReference type="ARBA" id="ARBA00004651"/>
    </source>
</evidence>